<dbReference type="SMART" id="SM00382">
    <property type="entry name" value="AAA"/>
    <property type="match status" value="1"/>
</dbReference>
<dbReference type="FunFam" id="3.40.50.300:FF:000042">
    <property type="entry name" value="Maltose/maltodextrin ABC transporter, ATP-binding protein"/>
    <property type="match status" value="1"/>
</dbReference>
<dbReference type="GO" id="GO:0005524">
    <property type="term" value="F:ATP binding"/>
    <property type="evidence" value="ECO:0007669"/>
    <property type="project" value="UniProtKB-KW"/>
</dbReference>
<dbReference type="RefSeq" id="WP_151423752.1">
    <property type="nucleotide sequence ID" value="NZ_WBJX01000003.1"/>
</dbReference>
<evidence type="ECO:0000256" key="4">
    <source>
        <dbReference type="ARBA" id="ARBA00022840"/>
    </source>
</evidence>
<keyword evidence="3" id="KW-0547">Nucleotide-binding</keyword>
<dbReference type="PROSITE" id="PS50893">
    <property type="entry name" value="ABC_TRANSPORTER_2"/>
    <property type="match status" value="1"/>
</dbReference>
<feature type="domain" description="ABC transporter" evidence="7">
    <location>
        <begin position="4"/>
        <end position="240"/>
    </location>
</feature>
<evidence type="ECO:0000256" key="5">
    <source>
        <dbReference type="ARBA" id="ARBA00022967"/>
    </source>
</evidence>
<dbReference type="InterPro" id="IPR047641">
    <property type="entry name" value="ABC_transpr_MalK/UgpC-like"/>
</dbReference>
<evidence type="ECO:0000313" key="9">
    <source>
        <dbReference type="Proteomes" id="UP000490386"/>
    </source>
</evidence>
<sequence length="379" mass="39811">MTAITLDRLSKSFGRQSAVHDVDLQIPDGAFVVLLGPSGCGKTTTLRMLAGLEEPTAGRIRFGDRIVADGDTGASVPASKRGLGMVFQSYALWPHMRVRDNIGWPLKVAGWGAADRDARVAEVLAMLELDGLADRFPAELSGGQQQRVAIARTVAPKPGVLLFDEPLSNLDARLRLDTRAELVKVHRLSGATSVYVTHDQVEALAMATHIAVMRDGAVEQFGTPAELLDRPATAFVASFLGSPAKVLLRGEVGRGRLFCGVVPLANVPGVPDGTQLDAMYAPDSLSVGPEGLLEFEVLESTPVAGRWITTGLAGTHRLSIVTDRAHLPGEATRLQPPERPDAIFAADGARLDSGGAAVGQASATTVGPASAAPLVEATR</sequence>
<keyword evidence="4 8" id="KW-0067">ATP-binding</keyword>
<keyword evidence="2" id="KW-1003">Cell membrane</keyword>
<gene>
    <name evidence="8" type="ORF">F8O03_09990</name>
</gene>
<protein>
    <submittedName>
        <fullName evidence="8">ABC transporter ATP-binding protein</fullName>
    </submittedName>
</protein>
<dbReference type="AlphaFoldDB" id="A0A7J5B227"/>
<keyword evidence="9" id="KW-1185">Reference proteome</keyword>
<dbReference type="GO" id="GO:0016887">
    <property type="term" value="F:ATP hydrolysis activity"/>
    <property type="evidence" value="ECO:0007669"/>
    <property type="project" value="InterPro"/>
</dbReference>
<name>A0A7J5B227_9MICO</name>
<proteinExistence type="predicted"/>
<keyword evidence="5" id="KW-1278">Translocase</keyword>
<evidence type="ECO:0000256" key="2">
    <source>
        <dbReference type="ARBA" id="ARBA00022475"/>
    </source>
</evidence>
<evidence type="ECO:0000256" key="3">
    <source>
        <dbReference type="ARBA" id="ARBA00022741"/>
    </source>
</evidence>
<comment type="caution">
    <text evidence="8">The sequence shown here is derived from an EMBL/GenBank/DDBJ whole genome shotgun (WGS) entry which is preliminary data.</text>
</comment>
<dbReference type="GO" id="GO:0140359">
    <property type="term" value="F:ABC-type transporter activity"/>
    <property type="evidence" value="ECO:0007669"/>
    <property type="project" value="UniProtKB-ARBA"/>
</dbReference>
<accession>A0A7J5B227</accession>
<keyword evidence="1" id="KW-0813">Transport</keyword>
<evidence type="ECO:0000313" key="8">
    <source>
        <dbReference type="EMBL" id="KAB1637546.1"/>
    </source>
</evidence>
<dbReference type="InterPro" id="IPR027417">
    <property type="entry name" value="P-loop_NTPase"/>
</dbReference>
<evidence type="ECO:0000256" key="1">
    <source>
        <dbReference type="ARBA" id="ARBA00022448"/>
    </source>
</evidence>
<dbReference type="Gene3D" id="3.40.50.300">
    <property type="entry name" value="P-loop containing nucleotide triphosphate hydrolases"/>
    <property type="match status" value="1"/>
</dbReference>
<dbReference type="Pfam" id="PF00005">
    <property type="entry name" value="ABC_tran"/>
    <property type="match status" value="1"/>
</dbReference>
<dbReference type="PANTHER" id="PTHR43875">
    <property type="entry name" value="MALTODEXTRIN IMPORT ATP-BINDING PROTEIN MSMX"/>
    <property type="match status" value="1"/>
</dbReference>
<evidence type="ECO:0000256" key="6">
    <source>
        <dbReference type="ARBA" id="ARBA00023136"/>
    </source>
</evidence>
<dbReference type="PROSITE" id="PS00211">
    <property type="entry name" value="ABC_TRANSPORTER_1"/>
    <property type="match status" value="1"/>
</dbReference>
<dbReference type="PANTHER" id="PTHR43875:SF15">
    <property type="entry name" value="TREHALOSE IMPORT ATP-BINDING PROTEIN SUGC"/>
    <property type="match status" value="1"/>
</dbReference>
<dbReference type="EMBL" id="WBJX01000003">
    <property type="protein sequence ID" value="KAB1637546.1"/>
    <property type="molecule type" value="Genomic_DNA"/>
</dbReference>
<dbReference type="GO" id="GO:0055052">
    <property type="term" value="C:ATP-binding cassette (ABC) transporter complex, substrate-binding subunit-containing"/>
    <property type="evidence" value="ECO:0007669"/>
    <property type="project" value="TreeGrafter"/>
</dbReference>
<dbReference type="InterPro" id="IPR017871">
    <property type="entry name" value="ABC_transporter-like_CS"/>
</dbReference>
<dbReference type="InterPro" id="IPR003439">
    <property type="entry name" value="ABC_transporter-like_ATP-bd"/>
</dbReference>
<organism evidence="8 9">
    <name type="scientific">Pseudoclavibacter terrae</name>
    <dbReference type="NCBI Taxonomy" id="1530195"/>
    <lineage>
        <taxon>Bacteria</taxon>
        <taxon>Bacillati</taxon>
        <taxon>Actinomycetota</taxon>
        <taxon>Actinomycetes</taxon>
        <taxon>Micrococcales</taxon>
        <taxon>Microbacteriaceae</taxon>
        <taxon>Pseudoclavibacter</taxon>
    </lineage>
</organism>
<dbReference type="OrthoDB" id="9802264at2"/>
<evidence type="ECO:0000259" key="7">
    <source>
        <dbReference type="PROSITE" id="PS50893"/>
    </source>
</evidence>
<dbReference type="InterPro" id="IPR003593">
    <property type="entry name" value="AAA+_ATPase"/>
</dbReference>
<dbReference type="SUPFAM" id="SSF52540">
    <property type="entry name" value="P-loop containing nucleoside triphosphate hydrolases"/>
    <property type="match status" value="1"/>
</dbReference>
<reference evidence="8 9" key="1">
    <citation type="submission" date="2019-09" db="EMBL/GenBank/DDBJ databases">
        <title>Phylogeny of genus Pseudoclavibacter and closely related genus.</title>
        <authorList>
            <person name="Li Y."/>
        </authorList>
    </citation>
    <scope>NUCLEOTIDE SEQUENCE [LARGE SCALE GENOMIC DNA]</scope>
    <source>
        <strain evidence="8 9">THG-MD12</strain>
    </source>
</reference>
<keyword evidence="6" id="KW-0472">Membrane</keyword>
<dbReference type="Proteomes" id="UP000490386">
    <property type="component" value="Unassembled WGS sequence"/>
</dbReference>